<evidence type="ECO:0000313" key="1">
    <source>
        <dbReference type="EMBL" id="OGG70706.1"/>
    </source>
</evidence>
<name>A0A1F6EAM3_9BACT</name>
<accession>A0A1F6EAM3</accession>
<reference evidence="1 2" key="1">
    <citation type="journal article" date="2016" name="Nat. Commun.">
        <title>Thousands of microbial genomes shed light on interconnected biogeochemical processes in an aquifer system.</title>
        <authorList>
            <person name="Anantharaman K."/>
            <person name="Brown C.T."/>
            <person name="Hug L.A."/>
            <person name="Sharon I."/>
            <person name="Castelle C.J."/>
            <person name="Probst A.J."/>
            <person name="Thomas B.C."/>
            <person name="Singh A."/>
            <person name="Wilkins M.J."/>
            <person name="Karaoz U."/>
            <person name="Brodie E.L."/>
            <person name="Williams K.H."/>
            <person name="Hubbard S.S."/>
            <person name="Banfield J.F."/>
        </authorList>
    </citation>
    <scope>NUCLEOTIDE SEQUENCE [LARGE SCALE GENOMIC DNA]</scope>
</reference>
<comment type="caution">
    <text evidence="1">The sequence shown here is derived from an EMBL/GenBank/DDBJ whole genome shotgun (WGS) entry which is preliminary data.</text>
</comment>
<proteinExistence type="predicted"/>
<sequence length="168" mass="19227">MDLPEELRPTDKIEIQLPDNTTVSLSTSRPKFLVWKGRPVDFDYGKKPILNYRGEACFAELVILRILLDYGWDGVWVETYGGTHYLRSMPHAWTLKSEHVSIPQDKEDLLQKIWKTAKTTTCFDVLAWHGDQLMFFEAKRRGKDKPTSAQIRFIEGALACGVPATSLL</sequence>
<organism evidence="1 2">
    <name type="scientific">Candidatus Kaiserbacteria bacterium RIFCSPHIGHO2_02_FULL_55_25</name>
    <dbReference type="NCBI Taxonomy" id="1798498"/>
    <lineage>
        <taxon>Bacteria</taxon>
        <taxon>Candidatus Kaiseribacteriota</taxon>
    </lineage>
</organism>
<gene>
    <name evidence="1" type="ORF">A3C20_04255</name>
</gene>
<dbReference type="EMBL" id="MFLL01000001">
    <property type="protein sequence ID" value="OGG70706.1"/>
    <property type="molecule type" value="Genomic_DNA"/>
</dbReference>
<dbReference type="AlphaFoldDB" id="A0A1F6EAM3"/>
<protein>
    <recommendedName>
        <fullName evidence="3">VRR-NUC domain-containing protein</fullName>
    </recommendedName>
</protein>
<evidence type="ECO:0008006" key="3">
    <source>
        <dbReference type="Google" id="ProtNLM"/>
    </source>
</evidence>
<evidence type="ECO:0000313" key="2">
    <source>
        <dbReference type="Proteomes" id="UP000176914"/>
    </source>
</evidence>
<dbReference type="Proteomes" id="UP000176914">
    <property type="component" value="Unassembled WGS sequence"/>
</dbReference>